<protein>
    <recommendedName>
        <fullName evidence="11">Cytochrome P450 1B1</fullName>
    </recommendedName>
</protein>
<dbReference type="PRINTS" id="PR00385">
    <property type="entry name" value="P450"/>
</dbReference>
<dbReference type="InterPro" id="IPR002401">
    <property type="entry name" value="Cyt_P450_E_grp-I"/>
</dbReference>
<dbReference type="GO" id="GO:0042448">
    <property type="term" value="P:progesterone metabolic process"/>
    <property type="evidence" value="ECO:0007669"/>
    <property type="project" value="TreeGrafter"/>
</dbReference>
<evidence type="ECO:0000256" key="4">
    <source>
        <dbReference type="ARBA" id="ARBA00023002"/>
    </source>
</evidence>
<sequence>MQYEVDKVIGRDRFPSVDDQSSLPYIMAFLYELMRFSSFVPVTIPHATTKDTNLMGYNIPKNTVVFVNQWSVNHDAMKWSNPEEFDPSRFLDDKGFLNKDMVSNVMIFSVGKRRCIGEELAKMQLFLFASILAHQCTFTANPTEDLNQQCDYGLSIKPKPFTVSISLRDGNMDLLNSTVQKMKSEE</sequence>
<dbReference type="InterPro" id="IPR017972">
    <property type="entry name" value="Cyt_P450_CS"/>
</dbReference>
<dbReference type="GO" id="GO:0042446">
    <property type="term" value="P:hormone biosynthetic process"/>
    <property type="evidence" value="ECO:0007669"/>
    <property type="project" value="TreeGrafter"/>
</dbReference>
<dbReference type="SUPFAM" id="SSF48264">
    <property type="entry name" value="Cytochrome P450"/>
    <property type="match status" value="1"/>
</dbReference>
<dbReference type="GO" id="GO:0005506">
    <property type="term" value="F:iron ion binding"/>
    <property type="evidence" value="ECO:0007669"/>
    <property type="project" value="InterPro"/>
</dbReference>
<dbReference type="Proteomes" id="UP000770717">
    <property type="component" value="Unassembled WGS sequence"/>
</dbReference>
<evidence type="ECO:0000256" key="8">
    <source>
        <dbReference type="RuleBase" id="RU000461"/>
    </source>
</evidence>
<evidence type="ECO:0000256" key="2">
    <source>
        <dbReference type="ARBA" id="ARBA00022617"/>
    </source>
</evidence>
<evidence type="ECO:0008006" key="11">
    <source>
        <dbReference type="Google" id="ProtNLM"/>
    </source>
</evidence>
<comment type="caution">
    <text evidence="9">The sequence shown here is derived from an EMBL/GenBank/DDBJ whole genome shotgun (WGS) entry which is preliminary data.</text>
</comment>
<accession>A0A8J6BL09</accession>
<dbReference type="PROSITE" id="PS00086">
    <property type="entry name" value="CYTOCHROME_P450"/>
    <property type="match status" value="1"/>
</dbReference>
<dbReference type="PRINTS" id="PR00463">
    <property type="entry name" value="EP450I"/>
</dbReference>
<dbReference type="AlphaFoldDB" id="A0A8J6BL09"/>
<comment type="cofactor">
    <cofactor evidence="7">
        <name>heme</name>
        <dbReference type="ChEBI" id="CHEBI:30413"/>
    </cofactor>
</comment>
<evidence type="ECO:0000256" key="5">
    <source>
        <dbReference type="ARBA" id="ARBA00023004"/>
    </source>
</evidence>
<dbReference type="PANTHER" id="PTHR24289:SF16">
    <property type="entry name" value="CYTOCHROME P450 1B1"/>
    <property type="match status" value="1"/>
</dbReference>
<keyword evidence="10" id="KW-1185">Reference proteome</keyword>
<dbReference type="OrthoDB" id="1055148at2759"/>
<keyword evidence="4 8" id="KW-0560">Oxidoreductase</keyword>
<gene>
    <name evidence="9" type="ORF">GDO78_018044</name>
</gene>
<keyword evidence="6 8" id="KW-0503">Monooxygenase</keyword>
<feature type="binding site" description="axial binding residue" evidence="7">
    <location>
        <position position="115"/>
    </location>
    <ligand>
        <name>heme</name>
        <dbReference type="ChEBI" id="CHEBI:30413"/>
    </ligand>
    <ligandPart>
        <name>Fe</name>
        <dbReference type="ChEBI" id="CHEBI:18248"/>
    </ligandPart>
</feature>
<dbReference type="EMBL" id="WNTK01002880">
    <property type="protein sequence ID" value="KAG9465590.1"/>
    <property type="molecule type" value="Genomic_DNA"/>
</dbReference>
<reference evidence="9" key="1">
    <citation type="thesis" date="2020" institute="ProQuest LLC" country="789 East Eisenhower Parkway, Ann Arbor, MI, USA">
        <title>Comparative Genomics and Chromosome Evolution.</title>
        <authorList>
            <person name="Mudd A.B."/>
        </authorList>
    </citation>
    <scope>NUCLEOTIDE SEQUENCE</scope>
    <source>
        <strain evidence="9">HN-11 Male</strain>
        <tissue evidence="9">Kidney and liver</tissue>
    </source>
</reference>
<comment type="similarity">
    <text evidence="1 8">Belongs to the cytochrome P450 family.</text>
</comment>
<name>A0A8J6BL09_ELECQ</name>
<dbReference type="InterPro" id="IPR001128">
    <property type="entry name" value="Cyt_P450"/>
</dbReference>
<evidence type="ECO:0000256" key="3">
    <source>
        <dbReference type="ARBA" id="ARBA00022723"/>
    </source>
</evidence>
<keyword evidence="3 7" id="KW-0479">Metal-binding</keyword>
<dbReference type="Gene3D" id="1.10.630.10">
    <property type="entry name" value="Cytochrome P450"/>
    <property type="match status" value="1"/>
</dbReference>
<dbReference type="Pfam" id="PF00067">
    <property type="entry name" value="p450"/>
    <property type="match status" value="1"/>
</dbReference>
<dbReference type="InterPro" id="IPR036396">
    <property type="entry name" value="Cyt_P450_sf"/>
</dbReference>
<dbReference type="GO" id="GO:0020037">
    <property type="term" value="F:heme binding"/>
    <property type="evidence" value="ECO:0007669"/>
    <property type="project" value="InterPro"/>
</dbReference>
<keyword evidence="2 7" id="KW-0349">Heme</keyword>
<evidence type="ECO:0000256" key="6">
    <source>
        <dbReference type="ARBA" id="ARBA00023033"/>
    </source>
</evidence>
<proteinExistence type="inferred from homology"/>
<dbReference type="PANTHER" id="PTHR24289">
    <property type="entry name" value="STEROID 17-ALPHA-HYDROXYLASE/17,20 LYASE"/>
    <property type="match status" value="1"/>
</dbReference>
<organism evidence="9 10">
    <name type="scientific">Eleutherodactylus coqui</name>
    <name type="common">Puerto Rican coqui</name>
    <dbReference type="NCBI Taxonomy" id="57060"/>
    <lineage>
        <taxon>Eukaryota</taxon>
        <taxon>Metazoa</taxon>
        <taxon>Chordata</taxon>
        <taxon>Craniata</taxon>
        <taxon>Vertebrata</taxon>
        <taxon>Euteleostomi</taxon>
        <taxon>Amphibia</taxon>
        <taxon>Batrachia</taxon>
        <taxon>Anura</taxon>
        <taxon>Neobatrachia</taxon>
        <taxon>Hyloidea</taxon>
        <taxon>Eleutherodactylidae</taxon>
        <taxon>Eleutherodactylinae</taxon>
        <taxon>Eleutherodactylus</taxon>
        <taxon>Eleutherodactylus</taxon>
    </lineage>
</organism>
<evidence type="ECO:0000313" key="9">
    <source>
        <dbReference type="EMBL" id="KAG9465590.1"/>
    </source>
</evidence>
<evidence type="ECO:0000256" key="1">
    <source>
        <dbReference type="ARBA" id="ARBA00010617"/>
    </source>
</evidence>
<dbReference type="GO" id="GO:0004508">
    <property type="term" value="F:steroid 17-alpha-monooxygenase activity"/>
    <property type="evidence" value="ECO:0007669"/>
    <property type="project" value="TreeGrafter"/>
</dbReference>
<evidence type="ECO:0000256" key="7">
    <source>
        <dbReference type="PIRSR" id="PIRSR602401-1"/>
    </source>
</evidence>
<keyword evidence="5 7" id="KW-0408">Iron</keyword>
<evidence type="ECO:0000313" key="10">
    <source>
        <dbReference type="Proteomes" id="UP000770717"/>
    </source>
</evidence>